<dbReference type="SMART" id="SM00487">
    <property type="entry name" value="DEXDc"/>
    <property type="match status" value="1"/>
</dbReference>
<dbReference type="SUPFAM" id="SSF69065">
    <property type="entry name" value="RNase III domain-like"/>
    <property type="match status" value="2"/>
</dbReference>
<feature type="region of interest" description="Disordered" evidence="9">
    <location>
        <begin position="37"/>
        <end position="60"/>
    </location>
</feature>
<dbReference type="SMART" id="SM00490">
    <property type="entry name" value="HELICc"/>
    <property type="match status" value="1"/>
</dbReference>
<dbReference type="Pfam" id="PF03368">
    <property type="entry name" value="Dicer_dimer"/>
    <property type="match status" value="1"/>
</dbReference>
<evidence type="ECO:0000259" key="13">
    <source>
        <dbReference type="PROSITE" id="PS51327"/>
    </source>
</evidence>
<evidence type="ECO:0000259" key="12">
    <source>
        <dbReference type="PROSITE" id="PS51194"/>
    </source>
</evidence>
<dbReference type="SMART" id="SM00535">
    <property type="entry name" value="RIBOc"/>
    <property type="match status" value="2"/>
</dbReference>
<evidence type="ECO:0000256" key="2">
    <source>
        <dbReference type="ARBA" id="ARBA00022737"/>
    </source>
</evidence>
<dbReference type="Gene3D" id="1.10.1520.10">
    <property type="entry name" value="Ribonuclease III domain"/>
    <property type="match status" value="2"/>
</dbReference>
<evidence type="ECO:0000256" key="8">
    <source>
        <dbReference type="PROSITE-ProRule" id="PRU00657"/>
    </source>
</evidence>
<evidence type="ECO:0000259" key="10">
    <source>
        <dbReference type="PROSITE" id="PS50142"/>
    </source>
</evidence>
<dbReference type="InterPro" id="IPR011545">
    <property type="entry name" value="DEAD/DEAH_box_helicase_dom"/>
</dbReference>
<keyword evidence="2" id="KW-0677">Repeat</keyword>
<feature type="domain" description="Helicase ATP-binding" evidence="11">
    <location>
        <begin position="74"/>
        <end position="251"/>
    </location>
</feature>
<evidence type="ECO:0000256" key="7">
    <source>
        <dbReference type="ARBA" id="ARBA00023118"/>
    </source>
</evidence>
<keyword evidence="8" id="KW-0694">RNA-binding</keyword>
<keyword evidence="4" id="KW-0378">Hydrolase</keyword>
<dbReference type="InterPro" id="IPR027417">
    <property type="entry name" value="P-loop_NTPase"/>
</dbReference>
<dbReference type="PROSITE" id="PS51192">
    <property type="entry name" value="HELICASE_ATP_BIND_1"/>
    <property type="match status" value="1"/>
</dbReference>
<dbReference type="PANTHER" id="PTHR14950">
    <property type="entry name" value="DICER-RELATED"/>
    <property type="match status" value="1"/>
</dbReference>
<dbReference type="InterPro" id="IPR014001">
    <property type="entry name" value="Helicase_ATP-bd"/>
</dbReference>
<keyword evidence="6" id="KW-0067">ATP-binding</keyword>
<dbReference type="PANTHER" id="PTHR14950:SF37">
    <property type="entry name" value="ENDORIBONUCLEASE DICER"/>
    <property type="match status" value="1"/>
</dbReference>
<dbReference type="InterPro" id="IPR001650">
    <property type="entry name" value="Helicase_C-like"/>
</dbReference>
<dbReference type="InterPro" id="IPR036389">
    <property type="entry name" value="RNase_III_sf"/>
</dbReference>
<dbReference type="Proteomes" id="UP001392437">
    <property type="component" value="Unassembled WGS sequence"/>
</dbReference>
<dbReference type="PROSITE" id="PS00517">
    <property type="entry name" value="RNASE_3_1"/>
    <property type="match status" value="1"/>
</dbReference>
<comment type="caution">
    <text evidence="14">The sequence shown here is derived from an EMBL/GenBank/DDBJ whole genome shotgun (WGS) entry which is preliminary data.</text>
</comment>
<dbReference type="GO" id="GO:0005737">
    <property type="term" value="C:cytoplasm"/>
    <property type="evidence" value="ECO:0007669"/>
    <property type="project" value="TreeGrafter"/>
</dbReference>
<evidence type="ECO:0000256" key="5">
    <source>
        <dbReference type="ARBA" id="ARBA00022806"/>
    </source>
</evidence>
<accession>A0AAW0R901</accession>
<dbReference type="GO" id="GO:0004525">
    <property type="term" value="F:ribonuclease III activity"/>
    <property type="evidence" value="ECO:0007669"/>
    <property type="project" value="InterPro"/>
</dbReference>
<protein>
    <recommendedName>
        <fullName evidence="16">Dicer-like protein 2</fullName>
    </recommendedName>
</protein>
<name>A0AAW0R901_9PEZI</name>
<dbReference type="Pfam" id="PF00270">
    <property type="entry name" value="DEAD"/>
    <property type="match status" value="1"/>
</dbReference>
<dbReference type="GO" id="GO:0005634">
    <property type="term" value="C:nucleus"/>
    <property type="evidence" value="ECO:0007669"/>
    <property type="project" value="TreeGrafter"/>
</dbReference>
<dbReference type="GO" id="GO:0004386">
    <property type="term" value="F:helicase activity"/>
    <property type="evidence" value="ECO:0007669"/>
    <property type="project" value="UniProtKB-KW"/>
</dbReference>
<dbReference type="GO" id="GO:0005524">
    <property type="term" value="F:ATP binding"/>
    <property type="evidence" value="ECO:0007669"/>
    <property type="project" value="UniProtKB-KW"/>
</dbReference>
<comment type="similarity">
    <text evidence="8">Belongs to the helicase family. Dicer subfamily.</text>
</comment>
<dbReference type="GO" id="GO:0030422">
    <property type="term" value="P:siRNA processing"/>
    <property type="evidence" value="ECO:0007669"/>
    <property type="project" value="TreeGrafter"/>
</dbReference>
<dbReference type="GO" id="GO:0003723">
    <property type="term" value="F:RNA binding"/>
    <property type="evidence" value="ECO:0007669"/>
    <property type="project" value="UniProtKB-UniRule"/>
</dbReference>
<dbReference type="InterPro" id="IPR000999">
    <property type="entry name" value="RNase_III_dom"/>
</dbReference>
<evidence type="ECO:0000256" key="3">
    <source>
        <dbReference type="ARBA" id="ARBA00022741"/>
    </source>
</evidence>
<dbReference type="InterPro" id="IPR005034">
    <property type="entry name" value="Dicer_dimerisation"/>
</dbReference>
<dbReference type="Gene3D" id="3.30.160.380">
    <property type="entry name" value="Dicer dimerisation domain"/>
    <property type="match status" value="1"/>
</dbReference>
<dbReference type="Gene3D" id="3.40.50.300">
    <property type="entry name" value="P-loop containing nucleotide triphosphate hydrolases"/>
    <property type="match status" value="2"/>
</dbReference>
<evidence type="ECO:0000313" key="14">
    <source>
        <dbReference type="EMBL" id="KAK8130233.1"/>
    </source>
</evidence>
<feature type="domain" description="Dicer dsRNA-binding fold" evidence="13">
    <location>
        <begin position="605"/>
        <end position="703"/>
    </location>
</feature>
<dbReference type="InterPro" id="IPR038248">
    <property type="entry name" value="Dicer_dimer_sf"/>
</dbReference>
<keyword evidence="1" id="KW-0930">Antiviral protein</keyword>
<keyword evidence="15" id="KW-1185">Reference proteome</keyword>
<gene>
    <name evidence="14" type="ORF">PG999_002613</name>
</gene>
<evidence type="ECO:0000313" key="15">
    <source>
        <dbReference type="Proteomes" id="UP001392437"/>
    </source>
</evidence>
<keyword evidence="3" id="KW-0547">Nucleotide-binding</keyword>
<dbReference type="CDD" id="cd18034">
    <property type="entry name" value="DEXHc_dicer"/>
    <property type="match status" value="1"/>
</dbReference>
<dbReference type="Pfam" id="PF00636">
    <property type="entry name" value="Ribonuclease_3"/>
    <property type="match status" value="2"/>
</dbReference>
<reference evidence="14 15" key="1">
    <citation type="submission" date="2023-01" db="EMBL/GenBank/DDBJ databases">
        <title>Analysis of 21 Apiospora genomes using comparative genomics revels a genus with tremendous synthesis potential of carbohydrate active enzymes and secondary metabolites.</title>
        <authorList>
            <person name="Sorensen T."/>
        </authorList>
    </citation>
    <scope>NUCLEOTIDE SEQUENCE [LARGE SCALE GENOMIC DNA]</scope>
    <source>
        <strain evidence="14 15">CBS 117206</strain>
    </source>
</reference>
<evidence type="ECO:0000256" key="6">
    <source>
        <dbReference type="ARBA" id="ARBA00022840"/>
    </source>
</evidence>
<evidence type="ECO:0000259" key="11">
    <source>
        <dbReference type="PROSITE" id="PS51192"/>
    </source>
</evidence>
<feature type="domain" description="Helicase C-terminal" evidence="12">
    <location>
        <begin position="417"/>
        <end position="578"/>
    </location>
</feature>
<organism evidence="14 15">
    <name type="scientific">Apiospora kogelbergensis</name>
    <dbReference type="NCBI Taxonomy" id="1337665"/>
    <lineage>
        <taxon>Eukaryota</taxon>
        <taxon>Fungi</taxon>
        <taxon>Dikarya</taxon>
        <taxon>Ascomycota</taxon>
        <taxon>Pezizomycotina</taxon>
        <taxon>Sordariomycetes</taxon>
        <taxon>Xylariomycetidae</taxon>
        <taxon>Amphisphaeriales</taxon>
        <taxon>Apiosporaceae</taxon>
        <taxon>Apiospora</taxon>
    </lineage>
</organism>
<dbReference type="GO" id="GO:0051607">
    <property type="term" value="P:defense response to virus"/>
    <property type="evidence" value="ECO:0007669"/>
    <property type="project" value="UniProtKB-KW"/>
</dbReference>
<dbReference type="PROSITE" id="PS50142">
    <property type="entry name" value="RNASE_3_2"/>
    <property type="match status" value="2"/>
</dbReference>
<feature type="domain" description="RNase III" evidence="10">
    <location>
        <begin position="973"/>
        <end position="1104"/>
    </location>
</feature>
<feature type="domain" description="RNase III" evidence="10">
    <location>
        <begin position="1146"/>
        <end position="1323"/>
    </location>
</feature>
<proteinExistence type="inferred from homology"/>
<keyword evidence="5" id="KW-0347">Helicase</keyword>
<evidence type="ECO:0008006" key="16">
    <source>
        <dbReference type="Google" id="ProtNLM"/>
    </source>
</evidence>
<dbReference type="CDD" id="cd00593">
    <property type="entry name" value="RIBOc"/>
    <property type="match status" value="2"/>
</dbReference>
<evidence type="ECO:0000256" key="4">
    <source>
        <dbReference type="ARBA" id="ARBA00022801"/>
    </source>
</evidence>
<sequence length="1444" mass="163606">MAGDLGYISDSSSGEDLGEYLEEEELEDLLSRVTEIESAPQVTEEIEDPSASQSEKTEANKATTLHARAYQLEMLEESLKQNIIVAMDTGSGKTQVAVLRIQAELDRTPPGKVIWFLAPTIPLCQQQYDTIRTQIPSAQVKVLTGNDNVDAWSDPSIWNAFLRNVNVVVSTYQVLVDAVYHAFVHLSNLTLLVFDEAHNCTGKSPGAKLMARYRDYKANGRPVPFILGLTASPVIGSDVGALEELEHTLDAVCRSPSRHRTELLAMVNRPVLSIQPFATLSPSDRITPTPLMLSLSGVYHRLDIRRDPFILRKMAENTERSRIELANALDKNDTYVFKQMKSFCRRSEEICRELGPYAADYFIRTSLAQFIGSVKTNKILYSSWEFNEKHYLSTALEKVDTQLSFSESTDVSLKLQAIIDLLLDSERDTQGIIFVKETGTVNVLMHMASTHPVVGSRFRIGVMVGTSRYAGRRRDIGELNQEASLTLDKFRSGELDLLIATNVLEEGIDVPACNLVICFDQPTHLKSFIQRRGRARMRESKLVILVEGGSDKHLQWQQLEESMKRKYEDEQRSLQELDALEHVEEAFVAPFCIPATGAQLDFDQGKPHLEHFCAVMGSRQYIDTRPYYVREEVALPNRPPQIRATVVLPPILPPKLRRVQSANVWISESNAFKDAAFQAYVALYHAKLVNDYLMPLKDHELLRGVDPRASIIEVNGQWSPWPDIAGLWSELSEAVCHPLRIKDLEGKVLNEFDVILPVRLRDIKDFEVYWDMNPWTVEFDESYKIERSCIDYGQTTALIKLAYGHRLKDKDFGQCVVQFRSKQGSVSVDDLGQHQFTQEMSLSAHGSFPFLVRTKINDAPYFYDKYLPSRPDEDLAKERNKYDLKDFTGEEPWLALRKWPRRRDFLHIIPTGPDPGVAASPKPYGSVWPLSYCKVDTTPISNVQFGSLIPSITHVLEVYLVAERLCETRLKSLEISDVSLIVTAISAPEAREATRYEQYEFMGDSLLKLLTAVNVMAHHPYYPEGYLSKKKDLIVSNSRLYRSAIENELDKFILTKPFTGKKWQPQCVEDLVSVDGLSGKRMMSTKTLADVVEALIWSSYLDGGLPKALDCIRLFVKEIGWLDLEASRLKLREQIPVNPNTLPPFLEPLERLIGHTFANKSLLVAAITHASYCIGASSETSMERLEFLGDAILDYIVVTELWPHDLSEQDMHLLRTGSVNADLLGFVAMEWTVDRRESTLVDNKPVELTIQEPFWKFMRFDSREIALLQNAVQERHCQQRDALRDALDTAPTYPWTRLATLGTPKFFSDMFESVMGAVWLDTGDMNACRRLTERAGIIPYLERLLRDKVDVLHPKNQLGQIAGDKKVRYQVRVDPDAGSLPYSCRVYVGDRLVVDVAGGFKREEVQTKAAEMAYLRLKEHGLGYLDRCPLQKDCDGADDIMEDV</sequence>
<dbReference type="EMBL" id="JAQQWP010000002">
    <property type="protein sequence ID" value="KAK8130233.1"/>
    <property type="molecule type" value="Genomic_DNA"/>
</dbReference>
<dbReference type="PROSITE" id="PS51194">
    <property type="entry name" value="HELICASE_CTER"/>
    <property type="match status" value="1"/>
</dbReference>
<evidence type="ECO:0000256" key="1">
    <source>
        <dbReference type="ARBA" id="ARBA00022721"/>
    </source>
</evidence>
<dbReference type="PROSITE" id="PS51327">
    <property type="entry name" value="DICER_DSRBF"/>
    <property type="match status" value="1"/>
</dbReference>
<dbReference type="SUPFAM" id="SSF52540">
    <property type="entry name" value="P-loop containing nucleoside triphosphate hydrolases"/>
    <property type="match status" value="1"/>
</dbReference>
<evidence type="ECO:0000256" key="9">
    <source>
        <dbReference type="SAM" id="MobiDB-lite"/>
    </source>
</evidence>
<dbReference type="Pfam" id="PF00271">
    <property type="entry name" value="Helicase_C"/>
    <property type="match status" value="1"/>
</dbReference>
<dbReference type="GO" id="GO:0050688">
    <property type="term" value="P:regulation of defense response to virus"/>
    <property type="evidence" value="ECO:0007669"/>
    <property type="project" value="UniProtKB-KW"/>
</dbReference>
<keyword evidence="7" id="KW-0051">Antiviral defense</keyword>